<evidence type="ECO:0000256" key="3">
    <source>
        <dbReference type="RuleBase" id="RU362026"/>
    </source>
</evidence>
<evidence type="ECO:0000259" key="5">
    <source>
        <dbReference type="Pfam" id="PF01555"/>
    </source>
</evidence>
<evidence type="ECO:0000256" key="2">
    <source>
        <dbReference type="ARBA" id="ARBA00022679"/>
    </source>
</evidence>
<comment type="similarity">
    <text evidence="3">Belongs to the N(4)/N(6)-methyltransferase family.</text>
</comment>
<keyword evidence="2" id="KW-0808">Transferase</keyword>
<accession>A0ABW6WJ02</accession>
<organism evidence="6 7">
    <name type="scientific">Paractinoplanes globisporus</name>
    <dbReference type="NCBI Taxonomy" id="113565"/>
    <lineage>
        <taxon>Bacteria</taxon>
        <taxon>Bacillati</taxon>
        <taxon>Actinomycetota</taxon>
        <taxon>Actinomycetes</taxon>
        <taxon>Micromonosporales</taxon>
        <taxon>Micromonosporaceae</taxon>
        <taxon>Paractinoplanes</taxon>
    </lineage>
</organism>
<name>A0ABW6WJ02_9ACTN</name>
<sequence length="308" mass="32302">MPELTPAEPVQLGATSTEGASDIPGSVWLTGQSHSRQLRKGRYVAESIAHPGKMLPTIARYVINTYSRPGDLVADPMAGIGTTVVEAMHLGRHGVGIEFEARWAALAAANVTLAAQSGATGTGEVYTGDSRQLPTLLPPRVRGQVALVVTSPPYGSSTHGRAVTPGAQRGKVRKINHSYGSAANLAYQGQDELAEGFTDILAGCVAILRPGGRVVVTTRPYRLHGELVDIPGMVVAAGAAAGLDLIEECVALLAGIRNGVLVPRVSFFQRKNVRVAVAAGDPQWIVQHEDVIVFRARTSPASSGQPRG</sequence>
<dbReference type="RefSeq" id="WP_020516830.1">
    <property type="nucleotide sequence ID" value="NZ_JBIAZU010000005.1"/>
</dbReference>
<dbReference type="InterPro" id="IPR001091">
    <property type="entry name" value="RM_Methyltransferase"/>
</dbReference>
<dbReference type="EMBL" id="JBIAZU010000005">
    <property type="protein sequence ID" value="MFF5292998.1"/>
    <property type="molecule type" value="Genomic_DNA"/>
</dbReference>
<evidence type="ECO:0000313" key="6">
    <source>
        <dbReference type="EMBL" id="MFF5292998.1"/>
    </source>
</evidence>
<feature type="domain" description="DNA methylase N-4/N-6" evidence="5">
    <location>
        <begin position="18"/>
        <end position="104"/>
    </location>
</feature>
<dbReference type="GO" id="GO:0032259">
    <property type="term" value="P:methylation"/>
    <property type="evidence" value="ECO:0007669"/>
    <property type="project" value="UniProtKB-KW"/>
</dbReference>
<dbReference type="SUPFAM" id="SSF53335">
    <property type="entry name" value="S-adenosyl-L-methionine-dependent methyltransferases"/>
    <property type="match status" value="1"/>
</dbReference>
<evidence type="ECO:0000256" key="4">
    <source>
        <dbReference type="SAM" id="MobiDB-lite"/>
    </source>
</evidence>
<dbReference type="InterPro" id="IPR002941">
    <property type="entry name" value="DNA_methylase_N4/N6"/>
</dbReference>
<dbReference type="PRINTS" id="PR00508">
    <property type="entry name" value="S21N4MTFRASE"/>
</dbReference>
<comment type="caution">
    <text evidence="6">The sequence shown here is derived from an EMBL/GenBank/DDBJ whole genome shotgun (WGS) entry which is preliminary data.</text>
</comment>
<feature type="region of interest" description="Disordered" evidence="4">
    <location>
        <begin position="1"/>
        <end position="25"/>
    </location>
</feature>
<evidence type="ECO:0000256" key="1">
    <source>
        <dbReference type="ARBA" id="ARBA00022603"/>
    </source>
</evidence>
<evidence type="ECO:0000313" key="7">
    <source>
        <dbReference type="Proteomes" id="UP001602245"/>
    </source>
</evidence>
<reference evidence="6 7" key="1">
    <citation type="submission" date="2024-10" db="EMBL/GenBank/DDBJ databases">
        <title>The Natural Products Discovery Center: Release of the First 8490 Sequenced Strains for Exploring Actinobacteria Biosynthetic Diversity.</title>
        <authorList>
            <person name="Kalkreuter E."/>
            <person name="Kautsar S.A."/>
            <person name="Yang D."/>
            <person name="Bader C.D."/>
            <person name="Teijaro C.N."/>
            <person name="Fluegel L."/>
            <person name="Davis C.M."/>
            <person name="Simpson J.R."/>
            <person name="Lauterbach L."/>
            <person name="Steele A.D."/>
            <person name="Gui C."/>
            <person name="Meng S."/>
            <person name="Li G."/>
            <person name="Viehrig K."/>
            <person name="Ye F."/>
            <person name="Su P."/>
            <person name="Kiefer A.F."/>
            <person name="Nichols A."/>
            <person name="Cepeda A.J."/>
            <person name="Yan W."/>
            <person name="Fan B."/>
            <person name="Jiang Y."/>
            <person name="Adhikari A."/>
            <person name="Zheng C.-J."/>
            <person name="Schuster L."/>
            <person name="Cowan T.M."/>
            <person name="Smanski M.J."/>
            <person name="Chevrette M.G."/>
            <person name="De Carvalho L.P.S."/>
            <person name="Shen B."/>
        </authorList>
    </citation>
    <scope>NUCLEOTIDE SEQUENCE [LARGE SCALE GENOMIC DNA]</scope>
    <source>
        <strain evidence="6 7">NPDC000087</strain>
    </source>
</reference>
<dbReference type="Proteomes" id="UP001602245">
    <property type="component" value="Unassembled WGS sequence"/>
</dbReference>
<dbReference type="EC" id="2.1.1.-" evidence="3"/>
<dbReference type="InterPro" id="IPR029063">
    <property type="entry name" value="SAM-dependent_MTases_sf"/>
</dbReference>
<gene>
    <name evidence="6" type="ORF">ACFY35_26455</name>
</gene>
<dbReference type="GO" id="GO:0008168">
    <property type="term" value="F:methyltransferase activity"/>
    <property type="evidence" value="ECO:0007669"/>
    <property type="project" value="UniProtKB-KW"/>
</dbReference>
<keyword evidence="1 6" id="KW-0489">Methyltransferase</keyword>
<dbReference type="Gene3D" id="3.40.50.150">
    <property type="entry name" value="Vaccinia Virus protein VP39"/>
    <property type="match status" value="2"/>
</dbReference>
<proteinExistence type="inferred from homology"/>
<protein>
    <recommendedName>
        <fullName evidence="3">Methyltransferase</fullName>
        <ecNumber evidence="3">2.1.1.-</ecNumber>
    </recommendedName>
</protein>
<keyword evidence="7" id="KW-1185">Reference proteome</keyword>
<dbReference type="Pfam" id="PF01555">
    <property type="entry name" value="N6_N4_Mtase"/>
    <property type="match status" value="1"/>
</dbReference>